<protein>
    <submittedName>
        <fullName evidence="6">FAD-dependent oxidoreductase</fullName>
    </submittedName>
</protein>
<evidence type="ECO:0000256" key="2">
    <source>
        <dbReference type="ARBA" id="ARBA00022723"/>
    </source>
</evidence>
<dbReference type="Proteomes" id="UP000261931">
    <property type="component" value="Unassembled WGS sequence"/>
</dbReference>
<dbReference type="GO" id="GO:0051539">
    <property type="term" value="F:4 iron, 4 sulfur cluster binding"/>
    <property type="evidence" value="ECO:0007669"/>
    <property type="project" value="UniProtKB-KW"/>
</dbReference>
<keyword evidence="3" id="KW-0560">Oxidoreductase</keyword>
<keyword evidence="1" id="KW-0004">4Fe-4S</keyword>
<keyword evidence="7" id="KW-1185">Reference proteome</keyword>
<dbReference type="GO" id="GO:0046872">
    <property type="term" value="F:metal ion binding"/>
    <property type="evidence" value="ECO:0007669"/>
    <property type="project" value="UniProtKB-KW"/>
</dbReference>
<reference evidence="6 7" key="1">
    <citation type="submission" date="2018-08" db="EMBL/GenBank/DDBJ databases">
        <title>Hydrogenophaga sp. LA-38 isolated from sludge.</title>
        <authorList>
            <person name="Im W.-T."/>
        </authorList>
    </citation>
    <scope>NUCLEOTIDE SEQUENCE [LARGE SCALE GENOMIC DNA]</scope>
    <source>
        <strain evidence="6 7">LA-38</strain>
    </source>
</reference>
<dbReference type="PANTHER" id="PTHR43498:SF1">
    <property type="entry name" value="COB--COM HETERODISULFIDE REDUCTASE IRON-SULFUR SUBUNIT A"/>
    <property type="match status" value="1"/>
</dbReference>
<comment type="caution">
    <text evidence="6">The sequence shown here is derived from an EMBL/GenBank/DDBJ whole genome shotgun (WGS) entry which is preliminary data.</text>
</comment>
<keyword evidence="5" id="KW-0411">Iron-sulfur</keyword>
<evidence type="ECO:0000313" key="7">
    <source>
        <dbReference type="Proteomes" id="UP000261931"/>
    </source>
</evidence>
<evidence type="ECO:0000256" key="5">
    <source>
        <dbReference type="ARBA" id="ARBA00023014"/>
    </source>
</evidence>
<dbReference type="Gene3D" id="3.50.50.60">
    <property type="entry name" value="FAD/NAD(P)-binding domain"/>
    <property type="match status" value="1"/>
</dbReference>
<dbReference type="Pfam" id="PF12831">
    <property type="entry name" value="FAD_oxidored"/>
    <property type="match status" value="1"/>
</dbReference>
<dbReference type="AlphaFoldDB" id="A0A372EQ03"/>
<keyword evidence="4" id="KW-0408">Iron</keyword>
<dbReference type="PRINTS" id="PR00411">
    <property type="entry name" value="PNDRDTASEI"/>
</dbReference>
<evidence type="ECO:0000256" key="1">
    <source>
        <dbReference type="ARBA" id="ARBA00022485"/>
    </source>
</evidence>
<name>A0A372EQ03_9BURK</name>
<evidence type="ECO:0000256" key="4">
    <source>
        <dbReference type="ARBA" id="ARBA00023004"/>
    </source>
</evidence>
<dbReference type="EMBL" id="QVLS01000001">
    <property type="protein sequence ID" value="RFP82698.1"/>
    <property type="molecule type" value="Genomic_DNA"/>
</dbReference>
<keyword evidence="2" id="KW-0479">Metal-binding</keyword>
<dbReference type="PANTHER" id="PTHR43498">
    <property type="entry name" value="FERREDOXIN:COB-COM HETERODISULFIDE REDUCTASE SUBUNIT A"/>
    <property type="match status" value="1"/>
</dbReference>
<evidence type="ECO:0000313" key="6">
    <source>
        <dbReference type="EMBL" id="RFP82698.1"/>
    </source>
</evidence>
<evidence type="ECO:0000256" key="3">
    <source>
        <dbReference type="ARBA" id="ARBA00023002"/>
    </source>
</evidence>
<dbReference type="SUPFAM" id="SSF51905">
    <property type="entry name" value="FAD/NAD(P)-binding domain"/>
    <property type="match status" value="1"/>
</dbReference>
<accession>A0A372EQ03</accession>
<sequence>MYAASGPTDHRAPRQILFMDVNKAWPAFEGTHSMDRLQAIGSATTMQRPVLNEVLTTPYTDEFDVVVAGGGASGLIAAVSASRLGARTLLLEHANCLGGTATYGMVAQWIGFYNRDTRVVGGIAKELADRVVALGGSEGFKQYLMAEASEHPIPIVHFAFNPEVVKIAADALAASTPLQVRFHTRVVAPIVANRRVTGVVVEDISGRSAIRARMVIDATGDAAVAFGAGVAMAPSECSDAANVQPCTLMFRLSNVDVASFRAIPRARKRELALQGIREGRIFWESLSFCSTPGNTDAICLMSRVSGIDATQAGDLSRAEVEGRQQIGSILSFLKEHVAGFQQATLAAIAGHVGVRETRRMAGRYTLTQEDILSFRHFPDSIALGAGPMDIHEAGGTGISLHVPARPFEIPMRCLMPASMSGLVVTGRAISATRQANGGARHMATAMALGEAAGVMAALEAASGADPNADAVRGVIQARGGFASATHATETFASQ</sequence>
<gene>
    <name evidence="6" type="ORF">DY262_02420</name>
</gene>
<organism evidence="6 7">
    <name type="scientific">Hydrogenophaga borbori</name>
    <dbReference type="NCBI Taxonomy" id="2294117"/>
    <lineage>
        <taxon>Bacteria</taxon>
        <taxon>Pseudomonadati</taxon>
        <taxon>Pseudomonadota</taxon>
        <taxon>Betaproteobacteria</taxon>
        <taxon>Burkholderiales</taxon>
        <taxon>Comamonadaceae</taxon>
        <taxon>Hydrogenophaga</taxon>
    </lineage>
</organism>
<dbReference type="InterPro" id="IPR039650">
    <property type="entry name" value="HdrA-like"/>
</dbReference>
<proteinExistence type="predicted"/>
<dbReference type="InterPro" id="IPR036188">
    <property type="entry name" value="FAD/NAD-bd_sf"/>
</dbReference>
<dbReference type="GO" id="GO:0016491">
    <property type="term" value="F:oxidoreductase activity"/>
    <property type="evidence" value="ECO:0007669"/>
    <property type="project" value="UniProtKB-KW"/>
</dbReference>